<organism evidence="1">
    <name type="scientific">marine sediment metagenome</name>
    <dbReference type="NCBI Taxonomy" id="412755"/>
    <lineage>
        <taxon>unclassified sequences</taxon>
        <taxon>metagenomes</taxon>
        <taxon>ecological metagenomes</taxon>
    </lineage>
</organism>
<gene>
    <name evidence="1" type="ORF">LCGC14_0349840</name>
</gene>
<proteinExistence type="predicted"/>
<reference evidence="1" key="1">
    <citation type="journal article" date="2015" name="Nature">
        <title>Complex archaea that bridge the gap between prokaryotes and eukaryotes.</title>
        <authorList>
            <person name="Spang A."/>
            <person name="Saw J.H."/>
            <person name="Jorgensen S.L."/>
            <person name="Zaremba-Niedzwiedzka K."/>
            <person name="Martijn J."/>
            <person name="Lind A.E."/>
            <person name="van Eijk R."/>
            <person name="Schleper C."/>
            <person name="Guy L."/>
            <person name="Ettema T.J."/>
        </authorList>
    </citation>
    <scope>NUCLEOTIDE SEQUENCE</scope>
</reference>
<name>A0A0F9TU18_9ZZZZ</name>
<evidence type="ECO:0000313" key="1">
    <source>
        <dbReference type="EMBL" id="KKN78452.1"/>
    </source>
</evidence>
<sequence length="59" mass="6918">MAKENVLNIMQEILGEGDIEALKELVEETILPLIKFRAEREKKIANREIAEMHRLEEEL</sequence>
<accession>A0A0F9TU18</accession>
<comment type="caution">
    <text evidence="1">The sequence shown here is derived from an EMBL/GenBank/DDBJ whole genome shotgun (WGS) entry which is preliminary data.</text>
</comment>
<protein>
    <submittedName>
        <fullName evidence="1">Uncharacterized protein</fullName>
    </submittedName>
</protein>
<dbReference type="EMBL" id="LAZR01000262">
    <property type="protein sequence ID" value="KKN78452.1"/>
    <property type="molecule type" value="Genomic_DNA"/>
</dbReference>
<dbReference type="AlphaFoldDB" id="A0A0F9TU18"/>